<reference evidence="1 2" key="1">
    <citation type="submission" date="2016-11" db="EMBL/GenBank/DDBJ databases">
        <title>Study of marine rhodopsin-containing bacteria.</title>
        <authorList>
            <person name="Yoshizawa S."/>
            <person name="Kumagai Y."/>
            <person name="Kogure K."/>
        </authorList>
    </citation>
    <scope>NUCLEOTIDE SEQUENCE [LARGE SCALE GENOMIC DNA]</scope>
    <source>
        <strain evidence="1 2">SAORIC-28</strain>
    </source>
</reference>
<evidence type="ECO:0000313" key="2">
    <source>
        <dbReference type="Proteomes" id="UP000216339"/>
    </source>
</evidence>
<dbReference type="InterPro" id="IPR013783">
    <property type="entry name" value="Ig-like_fold"/>
</dbReference>
<evidence type="ECO:0000313" key="1">
    <source>
        <dbReference type="EMBL" id="PAP78445.1"/>
    </source>
</evidence>
<keyword evidence="2" id="KW-1185">Reference proteome</keyword>
<dbReference type="Gene3D" id="2.60.40.10">
    <property type="entry name" value="Immunoglobulins"/>
    <property type="match status" value="1"/>
</dbReference>
<name>A0A271J665_9BACT</name>
<comment type="caution">
    <text evidence="1">The sequence shown here is derived from an EMBL/GenBank/DDBJ whole genome shotgun (WGS) entry which is preliminary data.</text>
</comment>
<proteinExistence type="predicted"/>
<accession>A0A271J665</accession>
<dbReference type="Proteomes" id="UP000216339">
    <property type="component" value="Unassembled WGS sequence"/>
</dbReference>
<protein>
    <submittedName>
        <fullName evidence="1">Uncharacterized protein</fullName>
    </submittedName>
</protein>
<organism evidence="1 2">
    <name type="scientific">Rubrivirga marina</name>
    <dbReference type="NCBI Taxonomy" id="1196024"/>
    <lineage>
        <taxon>Bacteria</taxon>
        <taxon>Pseudomonadati</taxon>
        <taxon>Rhodothermota</taxon>
        <taxon>Rhodothermia</taxon>
        <taxon>Rhodothermales</taxon>
        <taxon>Rubricoccaceae</taxon>
        <taxon>Rubrivirga</taxon>
    </lineage>
</organism>
<gene>
    <name evidence="1" type="ORF">BSZ37_19455</name>
</gene>
<sequence>MALLAVALWGCDAAPGFASEVARPTLGTVDVSPVDVSLDTDAPTATVPLAVTGTLGGEGTVRMLVLVRYAETDSLVTQTEAEVQPGDFRVDAPFDLPRGAIGEYSVRVATEGADGRAGDQAAAVFRFVATNLGPPSVTANTPSPVSRPSGTNTARVPLVATVTDPDGRANIAAVVAVDPESGVTIGRLFDDGPAGGAADQTADDGRYSASVTVTSDFEPGTYELAIVAVDKYGAESEPALYTFTVR</sequence>
<dbReference type="AlphaFoldDB" id="A0A271J665"/>
<dbReference type="EMBL" id="MQWD01000001">
    <property type="protein sequence ID" value="PAP78445.1"/>
    <property type="molecule type" value="Genomic_DNA"/>
</dbReference>